<gene>
    <name evidence="2" type="ORF">SPRG_12124</name>
</gene>
<dbReference type="RefSeq" id="XP_012207018.1">
    <property type="nucleotide sequence ID" value="XM_012351628.1"/>
</dbReference>
<dbReference type="Proteomes" id="UP000030745">
    <property type="component" value="Unassembled WGS sequence"/>
</dbReference>
<sequence length="71" mass="7507">MKYPRCVLLVLAALLALAQAKSIPVAAATDAHAHDLRVARFALDTLNAHLSTAHAMQTFSAPDVTPEAAKE</sequence>
<organism evidence="2 3">
    <name type="scientific">Saprolegnia parasitica (strain CBS 223.65)</name>
    <dbReference type="NCBI Taxonomy" id="695850"/>
    <lineage>
        <taxon>Eukaryota</taxon>
        <taxon>Sar</taxon>
        <taxon>Stramenopiles</taxon>
        <taxon>Oomycota</taxon>
        <taxon>Saprolegniomycetes</taxon>
        <taxon>Saprolegniales</taxon>
        <taxon>Saprolegniaceae</taxon>
        <taxon>Saprolegnia</taxon>
    </lineage>
</organism>
<accession>A0A067BUV4</accession>
<name>A0A067BUV4_SAPPC</name>
<dbReference type="VEuPathDB" id="FungiDB:SPRG_12124"/>
<dbReference type="GeneID" id="24134115"/>
<dbReference type="EMBL" id="KK583271">
    <property type="protein sequence ID" value="KDO22284.1"/>
    <property type="molecule type" value="Genomic_DNA"/>
</dbReference>
<proteinExistence type="predicted"/>
<keyword evidence="1" id="KW-0732">Signal</keyword>
<evidence type="ECO:0000313" key="2">
    <source>
        <dbReference type="EMBL" id="KDO22284.1"/>
    </source>
</evidence>
<reference evidence="2 3" key="1">
    <citation type="journal article" date="2013" name="PLoS Genet.">
        <title>Distinctive expansion of potential virulence genes in the genome of the oomycete fish pathogen Saprolegnia parasitica.</title>
        <authorList>
            <person name="Jiang R.H."/>
            <person name="de Bruijn I."/>
            <person name="Haas B.J."/>
            <person name="Belmonte R."/>
            <person name="Lobach L."/>
            <person name="Christie J."/>
            <person name="van den Ackerveken G."/>
            <person name="Bottin A."/>
            <person name="Bulone V."/>
            <person name="Diaz-Moreno S.M."/>
            <person name="Dumas B."/>
            <person name="Fan L."/>
            <person name="Gaulin E."/>
            <person name="Govers F."/>
            <person name="Grenville-Briggs L.J."/>
            <person name="Horner N.R."/>
            <person name="Levin J.Z."/>
            <person name="Mammella M."/>
            <person name="Meijer H.J."/>
            <person name="Morris P."/>
            <person name="Nusbaum C."/>
            <person name="Oome S."/>
            <person name="Phillips A.J."/>
            <person name="van Rooyen D."/>
            <person name="Rzeszutek E."/>
            <person name="Saraiva M."/>
            <person name="Secombes C.J."/>
            <person name="Seidl M.F."/>
            <person name="Snel B."/>
            <person name="Stassen J.H."/>
            <person name="Sykes S."/>
            <person name="Tripathy S."/>
            <person name="van den Berg H."/>
            <person name="Vega-Arreguin J.C."/>
            <person name="Wawra S."/>
            <person name="Young S.K."/>
            <person name="Zeng Q."/>
            <person name="Dieguez-Uribeondo J."/>
            <person name="Russ C."/>
            <person name="Tyler B.M."/>
            <person name="van West P."/>
        </authorList>
    </citation>
    <scope>NUCLEOTIDE SEQUENCE [LARGE SCALE GENOMIC DNA]</scope>
    <source>
        <strain evidence="2 3">CBS 223.65</strain>
    </source>
</reference>
<evidence type="ECO:0000256" key="1">
    <source>
        <dbReference type="SAM" id="SignalP"/>
    </source>
</evidence>
<dbReference type="AlphaFoldDB" id="A0A067BUV4"/>
<feature type="chain" id="PRO_5001633779" evidence="1">
    <location>
        <begin position="21"/>
        <end position="71"/>
    </location>
</feature>
<protein>
    <submittedName>
        <fullName evidence="2">Uncharacterized protein</fullName>
    </submittedName>
</protein>
<keyword evidence="3" id="KW-1185">Reference proteome</keyword>
<evidence type="ECO:0000313" key="3">
    <source>
        <dbReference type="Proteomes" id="UP000030745"/>
    </source>
</evidence>
<dbReference type="KEGG" id="spar:SPRG_12124"/>
<feature type="signal peptide" evidence="1">
    <location>
        <begin position="1"/>
        <end position="20"/>
    </location>
</feature>